<dbReference type="InterPro" id="IPR001227">
    <property type="entry name" value="Ac_transferase_dom_sf"/>
</dbReference>
<dbReference type="InterPro" id="IPR014043">
    <property type="entry name" value="Acyl_transferase_dom"/>
</dbReference>
<dbReference type="Pfam" id="PF00698">
    <property type="entry name" value="Acyl_transf_1"/>
    <property type="match status" value="1"/>
</dbReference>
<evidence type="ECO:0000313" key="3">
    <source>
        <dbReference type="EMBL" id="KKM04316.1"/>
    </source>
</evidence>
<sequence length="931" mass="103184">DQYRLLLTIDRETQKSTLFSDALKIVESGQTKDKSNNPNIFYSDNQFPGKIGFLFPGQGSQYIGMGRDLVCTFADAFGVLEDVNKRFHHSSLLSDLIYPRPARTKDQLKDQELELQKTNIAQPAIGAISLSMLKILQGFGVKPDATGGHSYGELTALHAAEWIDDDTFFHLSILRGQHMAHACEKNGHGAGGMLALFAPLDRLTQLVRDVPNLILSNHNSPNQGVLSGLIIAIKQAEAWCKEKGLQAFRLPVSGAFHSKWMQSAGASFQKTLKKINIFPSNIPVFSNTTGKPYPHDTDSVKDLLSSQLSCPVDFVSEIENLFDMGIRTFVEVGPRSVLTKLVKSILNAHTVEAFSIDHSEGTQSGTADLARTLCRLASLGHFVDLEKWEDPVTEIETPLMSIPISGVNYKKVKRDVNACPPDELKEETPGFVPKKKNRSAVAEQKPLSLIQNIIPMEEKETQKPSDVITDSLRVVQEGLKSMQALHQQTAEAHKKFLETQIETSRTLQAMMEKTQRLAEATLGYKIVTDPVDSSFEKISEQETRPSEDPFHNRSVPFNKPNDGQPLESEPAIQNQIEMNIDGNELEAILLGLVSEKTGYPVEMIGLEMDLEADLGIDSIKRVEILSALEEKIPELPVISPEIIGSLKTLKQIVSYLSDDENTVTSCRQFNSYFNDISNSCDNKHNTTVEYLSDDEPAVRKVISIIETQSDSKRRLSIPSGRTVFITDDGTGLSKAIESELASFDIEVFHDSIDRLKRKKDMPKAFGLIILPDKELIERTKWNRNDETQLKNAFLITKRLAPDLIESAKTNAGFFATVTRLDGAFGFQGKGVTNPLQGGLAGLAKTVRMEWENVLCRAFDVSPIWKNPGEISKAIVSEILNADRLGPVEIGLDPRLPSTTRYTLKLDPSPLPPNKVIKTDLDDHDVMIVTGG</sequence>
<feature type="non-terminal residue" evidence="3">
    <location>
        <position position="931"/>
    </location>
</feature>
<dbReference type="EMBL" id="LAZR01016479">
    <property type="protein sequence ID" value="KKM04316.1"/>
    <property type="molecule type" value="Genomic_DNA"/>
</dbReference>
<dbReference type="Gene3D" id="3.40.50.720">
    <property type="entry name" value="NAD(P)-binding Rossmann-like Domain"/>
    <property type="match status" value="1"/>
</dbReference>
<feature type="non-terminal residue" evidence="3">
    <location>
        <position position="1"/>
    </location>
</feature>
<dbReference type="PANTHER" id="PTHR43074">
    <property type="entry name" value="OMEGA-3 POLYUNSATURATED FATTY ACID SYNTHASE PFAB-RELATED"/>
    <property type="match status" value="1"/>
</dbReference>
<dbReference type="Pfam" id="PF00550">
    <property type="entry name" value="PP-binding"/>
    <property type="match status" value="1"/>
</dbReference>
<dbReference type="PANTHER" id="PTHR43074:SF1">
    <property type="entry name" value="BETA-KETOACYL SYNTHASE FAMILY PROTEIN-RELATED"/>
    <property type="match status" value="1"/>
</dbReference>
<dbReference type="SUPFAM" id="SSF52151">
    <property type="entry name" value="FabD/lysophospholipase-like"/>
    <property type="match status" value="1"/>
</dbReference>
<gene>
    <name evidence="3" type="ORF">LCGC14_1765460</name>
</gene>
<evidence type="ECO:0000256" key="1">
    <source>
        <dbReference type="SAM" id="MobiDB-lite"/>
    </source>
</evidence>
<feature type="domain" description="Carrier" evidence="2">
    <location>
        <begin position="580"/>
        <end position="660"/>
    </location>
</feature>
<dbReference type="Gene3D" id="3.30.70.250">
    <property type="entry name" value="Malonyl-CoA ACP transacylase, ACP-binding"/>
    <property type="match status" value="1"/>
</dbReference>
<dbReference type="InterPro" id="IPR016036">
    <property type="entry name" value="Malonyl_transacylase_ACP-bd"/>
</dbReference>
<dbReference type="InterPro" id="IPR016035">
    <property type="entry name" value="Acyl_Trfase/lysoPLipase"/>
</dbReference>
<dbReference type="AlphaFoldDB" id="A0A0F9JES0"/>
<dbReference type="Gene3D" id="3.40.366.10">
    <property type="entry name" value="Malonyl-Coenzyme A Acyl Carrier Protein, domain 2"/>
    <property type="match status" value="1"/>
</dbReference>
<reference evidence="3" key="1">
    <citation type="journal article" date="2015" name="Nature">
        <title>Complex archaea that bridge the gap between prokaryotes and eukaryotes.</title>
        <authorList>
            <person name="Spang A."/>
            <person name="Saw J.H."/>
            <person name="Jorgensen S.L."/>
            <person name="Zaremba-Niedzwiedzka K."/>
            <person name="Martijn J."/>
            <person name="Lind A.E."/>
            <person name="van Eijk R."/>
            <person name="Schleper C."/>
            <person name="Guy L."/>
            <person name="Ettema T.J."/>
        </authorList>
    </citation>
    <scope>NUCLEOTIDE SEQUENCE</scope>
</reference>
<protein>
    <recommendedName>
        <fullName evidence="2">Carrier domain-containing protein</fullName>
    </recommendedName>
</protein>
<feature type="region of interest" description="Disordered" evidence="1">
    <location>
        <begin position="535"/>
        <end position="567"/>
    </location>
</feature>
<dbReference type="SMART" id="SM00827">
    <property type="entry name" value="PKS_AT"/>
    <property type="match status" value="1"/>
</dbReference>
<evidence type="ECO:0000259" key="2">
    <source>
        <dbReference type="PROSITE" id="PS50075"/>
    </source>
</evidence>
<proteinExistence type="predicted"/>
<dbReference type="PROSITE" id="PS50075">
    <property type="entry name" value="CARRIER"/>
    <property type="match status" value="1"/>
</dbReference>
<accession>A0A0F9JES0</accession>
<dbReference type="SUPFAM" id="SSF47336">
    <property type="entry name" value="ACP-like"/>
    <property type="match status" value="1"/>
</dbReference>
<dbReference type="SUPFAM" id="SSF55048">
    <property type="entry name" value="Probable ACP-binding domain of malonyl-CoA ACP transacylase"/>
    <property type="match status" value="1"/>
</dbReference>
<dbReference type="GO" id="GO:0016740">
    <property type="term" value="F:transferase activity"/>
    <property type="evidence" value="ECO:0007669"/>
    <property type="project" value="InterPro"/>
</dbReference>
<feature type="compositionally biased region" description="Basic and acidic residues" evidence="1">
    <location>
        <begin position="535"/>
        <end position="551"/>
    </location>
</feature>
<dbReference type="InterPro" id="IPR036736">
    <property type="entry name" value="ACP-like_sf"/>
</dbReference>
<name>A0A0F9JES0_9ZZZZ</name>
<organism evidence="3">
    <name type="scientific">marine sediment metagenome</name>
    <dbReference type="NCBI Taxonomy" id="412755"/>
    <lineage>
        <taxon>unclassified sequences</taxon>
        <taxon>metagenomes</taxon>
        <taxon>ecological metagenomes</taxon>
    </lineage>
</organism>
<dbReference type="InterPro" id="IPR009081">
    <property type="entry name" value="PP-bd_ACP"/>
</dbReference>
<comment type="caution">
    <text evidence="3">The sequence shown here is derived from an EMBL/GenBank/DDBJ whole genome shotgun (WGS) entry which is preliminary data.</text>
</comment>
<dbReference type="Gene3D" id="1.10.1200.10">
    <property type="entry name" value="ACP-like"/>
    <property type="match status" value="1"/>
</dbReference>
<dbReference type="InterPro" id="IPR052568">
    <property type="entry name" value="PKS-FAS_Synthase"/>
</dbReference>